<accession>A0AAW3J052</accession>
<evidence type="ECO:0000313" key="6">
    <source>
        <dbReference type="Proteomes" id="UP000037697"/>
    </source>
</evidence>
<sequence length="262" mass="29911">MRKQYKVKQFILKEDAQIVVDSETGTQHKIGRHDFLTLLELAKHSGQILSKAHLMEKGWPGKIVSDSSLTQSIRNIRNLIEDNGKNQLWLKTVAKVGYVLDSSIVEQLIDSSAASPDSTKIKPTSIPTKEELKGSNLFRFKYLYLNLLIILVTVSIKLYNEEYIRKPVLLSYPNLSYQHEYLSIYSDDFELSDKLASEILKMYRSSPSKPEKLFIMITDESLSFSYIGSDGIVVNKVILNIKDLPFSYISARVLEELNNVEI</sequence>
<dbReference type="Gene3D" id="1.10.10.10">
    <property type="entry name" value="Winged helix-like DNA-binding domain superfamily/Winged helix DNA-binding domain"/>
    <property type="match status" value="1"/>
</dbReference>
<evidence type="ECO:0000256" key="1">
    <source>
        <dbReference type="ARBA" id="ARBA00023125"/>
    </source>
</evidence>
<dbReference type="GO" id="GO:0006355">
    <property type="term" value="P:regulation of DNA-templated transcription"/>
    <property type="evidence" value="ECO:0007669"/>
    <property type="project" value="InterPro"/>
</dbReference>
<dbReference type="InterPro" id="IPR016032">
    <property type="entry name" value="Sig_transdc_resp-reg_C-effctor"/>
</dbReference>
<dbReference type="CDD" id="cd00383">
    <property type="entry name" value="trans_reg_C"/>
    <property type="match status" value="1"/>
</dbReference>
<dbReference type="InterPro" id="IPR054325">
    <property type="entry name" value="VtrA_C"/>
</dbReference>
<protein>
    <submittedName>
        <fullName evidence="5">Transcriptional regulator</fullName>
    </submittedName>
</protein>
<dbReference type="SUPFAM" id="SSF46894">
    <property type="entry name" value="C-terminal effector domain of the bipartite response regulators"/>
    <property type="match status" value="1"/>
</dbReference>
<evidence type="ECO:0000259" key="4">
    <source>
        <dbReference type="PROSITE" id="PS51755"/>
    </source>
</evidence>
<feature type="transmembrane region" description="Helical" evidence="3">
    <location>
        <begin position="142"/>
        <end position="159"/>
    </location>
</feature>
<dbReference type="AlphaFoldDB" id="A0AAW3J052"/>
<evidence type="ECO:0000256" key="3">
    <source>
        <dbReference type="SAM" id="Phobius"/>
    </source>
</evidence>
<dbReference type="Pfam" id="PF00486">
    <property type="entry name" value="Trans_reg_C"/>
    <property type="match status" value="1"/>
</dbReference>
<dbReference type="PROSITE" id="PS51755">
    <property type="entry name" value="OMPR_PHOB"/>
    <property type="match status" value="1"/>
</dbReference>
<dbReference type="GO" id="GO:0000160">
    <property type="term" value="P:phosphorelay signal transduction system"/>
    <property type="evidence" value="ECO:0007669"/>
    <property type="project" value="InterPro"/>
</dbReference>
<organism evidence="5 6">
    <name type="scientific">Vibrio parahaemolyticus</name>
    <dbReference type="NCBI Taxonomy" id="670"/>
    <lineage>
        <taxon>Bacteria</taxon>
        <taxon>Pseudomonadati</taxon>
        <taxon>Pseudomonadota</taxon>
        <taxon>Gammaproteobacteria</taxon>
        <taxon>Vibrionales</taxon>
        <taxon>Vibrionaceae</taxon>
        <taxon>Vibrio</taxon>
    </lineage>
</organism>
<proteinExistence type="predicted"/>
<dbReference type="EMBL" id="LIRS01000016">
    <property type="protein sequence ID" value="KOY42300.1"/>
    <property type="molecule type" value="Genomic_DNA"/>
</dbReference>
<gene>
    <name evidence="5" type="ORF">ACX05_01775</name>
</gene>
<dbReference type="Proteomes" id="UP000037697">
    <property type="component" value="Unassembled WGS sequence"/>
</dbReference>
<feature type="domain" description="OmpR/PhoB-type" evidence="4">
    <location>
        <begin position="2"/>
        <end position="102"/>
    </location>
</feature>
<feature type="DNA-binding region" description="OmpR/PhoB-type" evidence="2">
    <location>
        <begin position="2"/>
        <end position="102"/>
    </location>
</feature>
<keyword evidence="3" id="KW-1133">Transmembrane helix</keyword>
<reference evidence="5 6" key="1">
    <citation type="submission" date="2015-07" db="EMBL/GenBank/DDBJ databases">
        <title>Foodborne Vibrio parahaemolyticus Isolates.</title>
        <authorList>
            <person name="Ronholm J."/>
            <person name="Petronella N."/>
            <person name="Kenwell R."/>
            <person name="Banerjee S."/>
        </authorList>
    </citation>
    <scope>NUCLEOTIDE SEQUENCE [LARGE SCALE GENOMIC DNA]</scope>
    <source>
        <strain evidence="5 6">HS-06-05</strain>
    </source>
</reference>
<evidence type="ECO:0000313" key="5">
    <source>
        <dbReference type="EMBL" id="KOY42300.1"/>
    </source>
</evidence>
<keyword evidence="3" id="KW-0472">Membrane</keyword>
<comment type="caution">
    <text evidence="5">The sequence shown here is derived from an EMBL/GenBank/DDBJ whole genome shotgun (WGS) entry which is preliminary data.</text>
</comment>
<name>A0AAW3J052_VIBPH</name>
<keyword evidence="1 2" id="KW-0238">DNA-binding</keyword>
<keyword evidence="3" id="KW-0812">Transmembrane</keyword>
<dbReference type="SMART" id="SM00862">
    <property type="entry name" value="Trans_reg_C"/>
    <property type="match status" value="1"/>
</dbReference>
<dbReference type="InterPro" id="IPR001867">
    <property type="entry name" value="OmpR/PhoB-type_DNA-bd"/>
</dbReference>
<dbReference type="RefSeq" id="WP_053811652.1">
    <property type="nucleotide sequence ID" value="NZ_LIRS01000016.1"/>
</dbReference>
<evidence type="ECO:0000256" key="2">
    <source>
        <dbReference type="PROSITE-ProRule" id="PRU01091"/>
    </source>
</evidence>
<dbReference type="GO" id="GO:0003677">
    <property type="term" value="F:DNA binding"/>
    <property type="evidence" value="ECO:0007669"/>
    <property type="project" value="UniProtKB-UniRule"/>
</dbReference>
<dbReference type="InterPro" id="IPR036388">
    <property type="entry name" value="WH-like_DNA-bd_sf"/>
</dbReference>
<dbReference type="Pfam" id="PF22100">
    <property type="entry name" value="VtrA_C"/>
    <property type="match status" value="1"/>
</dbReference>